<comment type="caution">
    <text evidence="1">The sequence shown here is derived from an EMBL/GenBank/DDBJ whole genome shotgun (WGS) entry which is preliminary data.</text>
</comment>
<dbReference type="Proteomes" id="UP000325315">
    <property type="component" value="Unassembled WGS sequence"/>
</dbReference>
<proteinExistence type="predicted"/>
<dbReference type="EMBL" id="SMMG02000009">
    <property type="protein sequence ID" value="KAA3462086.1"/>
    <property type="molecule type" value="Genomic_DNA"/>
</dbReference>
<gene>
    <name evidence="1" type="ORF">EPI10_028608</name>
</gene>
<protein>
    <submittedName>
        <fullName evidence="1">Retrovirus-related Pol polyprotein from transposon 17.6</fullName>
    </submittedName>
</protein>
<reference evidence="2" key="1">
    <citation type="journal article" date="2019" name="Plant Biotechnol. J.">
        <title>Genome sequencing of the Australian wild diploid species Gossypium australe highlights disease resistance and delayed gland morphogenesis.</title>
        <authorList>
            <person name="Cai Y."/>
            <person name="Cai X."/>
            <person name="Wang Q."/>
            <person name="Wang P."/>
            <person name="Zhang Y."/>
            <person name="Cai C."/>
            <person name="Xu Y."/>
            <person name="Wang K."/>
            <person name="Zhou Z."/>
            <person name="Wang C."/>
            <person name="Geng S."/>
            <person name="Li B."/>
            <person name="Dong Q."/>
            <person name="Hou Y."/>
            <person name="Wang H."/>
            <person name="Ai P."/>
            <person name="Liu Z."/>
            <person name="Yi F."/>
            <person name="Sun M."/>
            <person name="An G."/>
            <person name="Cheng J."/>
            <person name="Zhang Y."/>
            <person name="Shi Q."/>
            <person name="Xie Y."/>
            <person name="Shi X."/>
            <person name="Chang Y."/>
            <person name="Huang F."/>
            <person name="Chen Y."/>
            <person name="Hong S."/>
            <person name="Mi L."/>
            <person name="Sun Q."/>
            <person name="Zhang L."/>
            <person name="Zhou B."/>
            <person name="Peng R."/>
            <person name="Zhang X."/>
            <person name="Liu F."/>
        </authorList>
    </citation>
    <scope>NUCLEOTIDE SEQUENCE [LARGE SCALE GENOMIC DNA]</scope>
    <source>
        <strain evidence="2">cv. PA1801</strain>
    </source>
</reference>
<accession>A0A5B6UYK6</accession>
<keyword evidence="2" id="KW-1185">Reference proteome</keyword>
<evidence type="ECO:0000313" key="2">
    <source>
        <dbReference type="Proteomes" id="UP000325315"/>
    </source>
</evidence>
<evidence type="ECO:0000313" key="1">
    <source>
        <dbReference type="EMBL" id="KAA3462086.1"/>
    </source>
</evidence>
<organism evidence="1 2">
    <name type="scientific">Gossypium australe</name>
    <dbReference type="NCBI Taxonomy" id="47621"/>
    <lineage>
        <taxon>Eukaryota</taxon>
        <taxon>Viridiplantae</taxon>
        <taxon>Streptophyta</taxon>
        <taxon>Embryophyta</taxon>
        <taxon>Tracheophyta</taxon>
        <taxon>Spermatophyta</taxon>
        <taxon>Magnoliopsida</taxon>
        <taxon>eudicotyledons</taxon>
        <taxon>Gunneridae</taxon>
        <taxon>Pentapetalae</taxon>
        <taxon>rosids</taxon>
        <taxon>malvids</taxon>
        <taxon>Malvales</taxon>
        <taxon>Malvaceae</taxon>
        <taxon>Malvoideae</taxon>
        <taxon>Gossypium</taxon>
    </lineage>
</organism>
<dbReference type="AlphaFoldDB" id="A0A5B6UYK6"/>
<sequence length="85" mass="10215">MANRVYVFINHLTLTYVMKKKETKARLMRWKGMKNQIANNLSEIENETKVENSKEIKETFIDKQLFKVEINQQRRITRCHGTLIM</sequence>
<name>A0A5B6UYK6_9ROSI</name>